<dbReference type="PROSITE" id="PS50405">
    <property type="entry name" value="GST_CTER"/>
    <property type="match status" value="1"/>
</dbReference>
<feature type="domain" description="GST C-terminal" evidence="2">
    <location>
        <begin position="80"/>
        <end position="199"/>
    </location>
</feature>
<dbReference type="EMBL" id="CP003984">
    <property type="protein sequence ID" value="AII88385.1"/>
    <property type="molecule type" value="Genomic_DNA"/>
</dbReference>
<dbReference type="InterPro" id="IPR036282">
    <property type="entry name" value="Glutathione-S-Trfase_C_sf"/>
</dbReference>
<organism evidence="3 4">
    <name type="scientific">Planktomarina temperata RCA23</name>
    <dbReference type="NCBI Taxonomy" id="666509"/>
    <lineage>
        <taxon>Bacteria</taxon>
        <taxon>Pseudomonadati</taxon>
        <taxon>Pseudomonadota</taxon>
        <taxon>Alphaproteobacteria</taxon>
        <taxon>Rhodobacterales</taxon>
        <taxon>Paracoccaceae</taxon>
        <taxon>Planktomarina</taxon>
    </lineage>
</organism>
<dbReference type="InterPro" id="IPR004046">
    <property type="entry name" value="GST_C"/>
</dbReference>
<dbReference type="PANTHER" id="PTHR44051">
    <property type="entry name" value="GLUTATHIONE S-TRANSFERASE-RELATED"/>
    <property type="match status" value="1"/>
</dbReference>
<dbReference type="AlphaFoldDB" id="A0AAN0RLM5"/>
<dbReference type="SFLD" id="SFLDS00019">
    <property type="entry name" value="Glutathione_Transferase_(cytos"/>
    <property type="match status" value="1"/>
</dbReference>
<dbReference type="Proteomes" id="UP000028680">
    <property type="component" value="Chromosome"/>
</dbReference>
<dbReference type="CDD" id="cd03057">
    <property type="entry name" value="GST_N_Beta"/>
    <property type="match status" value="1"/>
</dbReference>
<reference evidence="3 4" key="1">
    <citation type="journal article" date="2014" name="ISME J.">
        <title>Adaptation of an abundant Roseobacter RCA organism to pelagic systems revealed by genomic and transcriptomic analyses.</title>
        <authorList>
            <person name="Voget S."/>
            <person name="Wemheuer B."/>
            <person name="Brinkhoff T."/>
            <person name="Vollmers J."/>
            <person name="Dietrich S."/>
            <person name="Giebel H.A."/>
            <person name="Beardsley C."/>
            <person name="Sardemann C."/>
            <person name="Bakenhus I."/>
            <person name="Billerbeck S."/>
            <person name="Daniel R."/>
            <person name="Simon M."/>
        </authorList>
    </citation>
    <scope>NUCLEOTIDE SEQUENCE [LARGE SCALE GENOMIC DNA]</scope>
    <source>
        <strain evidence="3 4">RCA23</strain>
    </source>
</reference>
<dbReference type="InterPro" id="IPR004045">
    <property type="entry name" value="Glutathione_S-Trfase_N"/>
</dbReference>
<evidence type="ECO:0000313" key="3">
    <source>
        <dbReference type="EMBL" id="AII88385.1"/>
    </source>
</evidence>
<sequence length="199" mass="21890">MLKLFATKGTISVAVALVLEEVGAEYELCLIDFATEDQRSQAYLEINSKGRVPALVTEGGILTETAAILEYIAPHMLPKDAFACAKHREISYYLAATMHINHAHILRGYRWADLETSFEDMRAKVPQTMAESCAYVENVIVGPYIFGAEFTLADAHLFAITQWLAGDGVKIQNYPKLAQLQRSIAARPSAATLAEKGLL</sequence>
<evidence type="ECO:0000313" key="4">
    <source>
        <dbReference type="Proteomes" id="UP000028680"/>
    </source>
</evidence>
<dbReference type="SUPFAM" id="SSF47616">
    <property type="entry name" value="GST C-terminal domain-like"/>
    <property type="match status" value="1"/>
</dbReference>
<dbReference type="SFLD" id="SFLDG00358">
    <property type="entry name" value="Main_(cytGST)"/>
    <property type="match status" value="1"/>
</dbReference>
<dbReference type="Gene3D" id="3.40.30.10">
    <property type="entry name" value="Glutaredoxin"/>
    <property type="match status" value="1"/>
</dbReference>
<feature type="domain" description="GST N-terminal" evidence="1">
    <location>
        <begin position="1"/>
        <end position="80"/>
    </location>
</feature>
<keyword evidence="4" id="KW-1185">Reference proteome</keyword>
<accession>A0AAN0RLM5</accession>
<evidence type="ECO:0000259" key="2">
    <source>
        <dbReference type="PROSITE" id="PS50405"/>
    </source>
</evidence>
<dbReference type="InterPro" id="IPR040079">
    <property type="entry name" value="Glutathione_S-Trfase"/>
</dbReference>
<name>A0AAN0RLM5_9RHOB</name>
<dbReference type="PANTHER" id="PTHR44051:SF8">
    <property type="entry name" value="GLUTATHIONE S-TRANSFERASE GSTA"/>
    <property type="match status" value="1"/>
</dbReference>
<dbReference type="Gene3D" id="1.20.1050.10">
    <property type="match status" value="1"/>
</dbReference>
<dbReference type="PROSITE" id="PS50404">
    <property type="entry name" value="GST_NTER"/>
    <property type="match status" value="1"/>
</dbReference>
<dbReference type="InterPro" id="IPR036249">
    <property type="entry name" value="Thioredoxin-like_sf"/>
</dbReference>
<gene>
    <name evidence="3" type="ORF">RCA23_c28830</name>
</gene>
<dbReference type="RefSeq" id="WP_044050937.1">
    <property type="nucleotide sequence ID" value="NZ_CP003984.1"/>
</dbReference>
<dbReference type="SUPFAM" id="SSF52833">
    <property type="entry name" value="Thioredoxin-like"/>
    <property type="match status" value="1"/>
</dbReference>
<dbReference type="Pfam" id="PF02798">
    <property type="entry name" value="GST_N"/>
    <property type="match status" value="1"/>
</dbReference>
<proteinExistence type="predicted"/>
<dbReference type="KEGG" id="ptp:RCA23_c28830"/>
<dbReference type="InterPro" id="IPR010987">
    <property type="entry name" value="Glutathione-S-Trfase_C-like"/>
</dbReference>
<dbReference type="Pfam" id="PF14497">
    <property type="entry name" value="GST_C_3"/>
    <property type="match status" value="1"/>
</dbReference>
<evidence type="ECO:0000259" key="1">
    <source>
        <dbReference type="PROSITE" id="PS50404"/>
    </source>
</evidence>
<protein>
    <submittedName>
        <fullName evidence="3">Glutathione S-transferase</fullName>
    </submittedName>
</protein>